<dbReference type="AlphaFoldDB" id="A0A497VBB6"/>
<accession>A0A497VBB6</accession>
<evidence type="ECO:0000256" key="1">
    <source>
        <dbReference type="SAM" id="SignalP"/>
    </source>
</evidence>
<sequence>MFKSLVTPAAAALMMSSSAFAETMVSKVEVGVDLTAVKNETAAAYYTSIENDLETAIIAKLTQQLSTSGASVLVDVDELSLANSFQSILGIAESELAGSIIVSNLEDNSQHQSYDLKVSFEPAPVVLSADEDVVILRSNTADYYAQMVDAFAENVADKLK</sequence>
<keyword evidence="1" id="KW-0732">Signal</keyword>
<feature type="signal peptide" evidence="1">
    <location>
        <begin position="1"/>
        <end position="21"/>
    </location>
</feature>
<reference evidence="2 3" key="1">
    <citation type="submission" date="2018-10" db="EMBL/GenBank/DDBJ databases">
        <title>Genomic Encyclopedia of Archaeal and Bacterial Type Strains, Phase II (KMG-II): from individual species to whole genera.</title>
        <authorList>
            <person name="Goeker M."/>
        </authorList>
    </citation>
    <scope>NUCLEOTIDE SEQUENCE [LARGE SCALE GENOMIC DNA]</scope>
    <source>
        <strain evidence="2 3">DSM 29466</strain>
    </source>
</reference>
<protein>
    <recommendedName>
        <fullName evidence="4">DUF302 domain-containing protein</fullName>
    </recommendedName>
</protein>
<comment type="caution">
    <text evidence="2">The sequence shown here is derived from an EMBL/GenBank/DDBJ whole genome shotgun (WGS) entry which is preliminary data.</text>
</comment>
<dbReference type="OrthoDB" id="7864986at2"/>
<feature type="chain" id="PRO_5019711366" description="DUF302 domain-containing protein" evidence="1">
    <location>
        <begin position="22"/>
        <end position="160"/>
    </location>
</feature>
<organism evidence="2 3">
    <name type="scientific">Litoreibacter meonggei</name>
    <dbReference type="NCBI Taxonomy" id="1049199"/>
    <lineage>
        <taxon>Bacteria</taxon>
        <taxon>Pseudomonadati</taxon>
        <taxon>Pseudomonadota</taxon>
        <taxon>Alphaproteobacteria</taxon>
        <taxon>Rhodobacterales</taxon>
        <taxon>Roseobacteraceae</taxon>
        <taxon>Litoreibacter</taxon>
    </lineage>
</organism>
<proteinExistence type="predicted"/>
<dbReference type="RefSeq" id="WP_121026853.1">
    <property type="nucleotide sequence ID" value="NZ_RCCE01000006.1"/>
</dbReference>
<evidence type="ECO:0000313" key="2">
    <source>
        <dbReference type="EMBL" id="RLJ40760.1"/>
    </source>
</evidence>
<dbReference type="EMBL" id="RCCE01000006">
    <property type="protein sequence ID" value="RLJ40760.1"/>
    <property type="molecule type" value="Genomic_DNA"/>
</dbReference>
<name>A0A497VBB6_9RHOB</name>
<gene>
    <name evidence="2" type="ORF">BCF46_3330</name>
</gene>
<dbReference type="Proteomes" id="UP000269157">
    <property type="component" value="Unassembled WGS sequence"/>
</dbReference>
<evidence type="ECO:0008006" key="4">
    <source>
        <dbReference type="Google" id="ProtNLM"/>
    </source>
</evidence>
<evidence type="ECO:0000313" key="3">
    <source>
        <dbReference type="Proteomes" id="UP000269157"/>
    </source>
</evidence>
<keyword evidence="3" id="KW-1185">Reference proteome</keyword>